<keyword evidence="8" id="KW-1160">Virus entry into host cell</keyword>
<dbReference type="PROSITE" id="PS51900">
    <property type="entry name" value="CB"/>
    <property type="match status" value="1"/>
</dbReference>
<keyword evidence="6 9" id="KW-0238">DNA-binding</keyword>
<evidence type="ECO:0000256" key="2">
    <source>
        <dbReference type="ARBA" id="ARBA00016082"/>
    </source>
</evidence>
<evidence type="ECO:0000313" key="12">
    <source>
        <dbReference type="EMBL" id="DAE18464.1"/>
    </source>
</evidence>
<dbReference type="PROSITE" id="PS51898">
    <property type="entry name" value="TYR_RECOMBINASE"/>
    <property type="match status" value="1"/>
</dbReference>
<dbReference type="GO" id="GO:0075713">
    <property type="term" value="P:establishment of integrated proviral latency"/>
    <property type="evidence" value="ECO:0007669"/>
    <property type="project" value="UniProtKB-KW"/>
</dbReference>
<dbReference type="Gene3D" id="1.10.150.130">
    <property type="match status" value="1"/>
</dbReference>
<reference evidence="12" key="1">
    <citation type="journal article" date="2021" name="Proc. Natl. Acad. Sci. U.S.A.">
        <title>A Catalog of Tens of Thousands of Viruses from Human Metagenomes Reveals Hidden Associations with Chronic Diseases.</title>
        <authorList>
            <person name="Tisza M.J."/>
            <person name="Buck C.B."/>
        </authorList>
    </citation>
    <scope>NUCLEOTIDE SEQUENCE</scope>
    <source>
        <strain evidence="12">CtNs77</strain>
    </source>
</reference>
<keyword evidence="3" id="KW-0808">Transferase</keyword>
<keyword evidence="5" id="KW-0229">DNA integration</keyword>
<dbReference type="GO" id="GO:0015074">
    <property type="term" value="P:DNA integration"/>
    <property type="evidence" value="ECO:0007669"/>
    <property type="project" value="UniProtKB-KW"/>
</dbReference>
<dbReference type="InterPro" id="IPR002104">
    <property type="entry name" value="Integrase_catalytic"/>
</dbReference>
<accession>A0A8S5QHD0</accession>
<feature type="domain" description="Tyr recombinase" evidence="10">
    <location>
        <begin position="165"/>
        <end position="361"/>
    </location>
</feature>
<dbReference type="PANTHER" id="PTHR30349:SF64">
    <property type="entry name" value="PROPHAGE INTEGRASE INTD-RELATED"/>
    <property type="match status" value="1"/>
</dbReference>
<dbReference type="InterPro" id="IPR044068">
    <property type="entry name" value="CB"/>
</dbReference>
<dbReference type="GO" id="GO:0003677">
    <property type="term" value="F:DNA binding"/>
    <property type="evidence" value="ECO:0007669"/>
    <property type="project" value="UniProtKB-UniRule"/>
</dbReference>
<proteinExistence type="inferred from homology"/>
<dbReference type="InterPro" id="IPR013762">
    <property type="entry name" value="Integrase-like_cat_sf"/>
</dbReference>
<dbReference type="GO" id="GO:0016740">
    <property type="term" value="F:transferase activity"/>
    <property type="evidence" value="ECO:0007669"/>
    <property type="project" value="UniProtKB-KW"/>
</dbReference>
<evidence type="ECO:0000256" key="6">
    <source>
        <dbReference type="ARBA" id="ARBA00023125"/>
    </source>
</evidence>
<dbReference type="InterPro" id="IPR011010">
    <property type="entry name" value="DNA_brk_join_enz"/>
</dbReference>
<evidence type="ECO:0000256" key="7">
    <source>
        <dbReference type="ARBA" id="ARBA00023172"/>
    </source>
</evidence>
<feature type="domain" description="Core-binding (CB)" evidence="11">
    <location>
        <begin position="61"/>
        <end position="141"/>
    </location>
</feature>
<dbReference type="PANTHER" id="PTHR30349">
    <property type="entry name" value="PHAGE INTEGRASE-RELATED"/>
    <property type="match status" value="1"/>
</dbReference>
<dbReference type="GO" id="GO:0006310">
    <property type="term" value="P:DNA recombination"/>
    <property type="evidence" value="ECO:0007669"/>
    <property type="project" value="UniProtKB-KW"/>
</dbReference>
<evidence type="ECO:0000256" key="3">
    <source>
        <dbReference type="ARBA" id="ARBA00022679"/>
    </source>
</evidence>
<sequence>MPIYKTKEKQDGLSKYRVRINYIDDSGKNRSLTRIAYGLAAAKELEAKLSRNKNEQVHSNMTLQDLIELYFEFKQIDVRESTLKKAKGITYKYIYPLDIRLNKLSVRRLNEWKLSIGNLPLSHTMKKNIYGQFRSILNWAVSKEYLKSNPLNKVGNFRNPYKGKDVIQFYTPNEFKRYIVYVREIALEKGFYDYYVFFMLAYFTGARKGEIHALRWSDYKDGAIAISKSISQKLSGGDRETPPKNMSSNRTLQVPEPLKRVLEQHYAQCKDFDGFNDNFYITGGYKPLRDTSIENVNKEAAKRAGLHHIRIHDFRHSHASLLANNNINILEISRRLGHKNIEQTLNRYSHFYPAEQEKAIKVLDKIKI</sequence>
<evidence type="ECO:0000256" key="9">
    <source>
        <dbReference type="PROSITE-ProRule" id="PRU01248"/>
    </source>
</evidence>
<name>A0A8S5QHD0_9CAUD</name>
<dbReference type="SUPFAM" id="SSF56349">
    <property type="entry name" value="DNA breaking-rejoining enzymes"/>
    <property type="match status" value="1"/>
</dbReference>
<comment type="similarity">
    <text evidence="1">Belongs to the 'phage' integrase family.</text>
</comment>
<dbReference type="GO" id="GO:0016787">
    <property type="term" value="F:hydrolase activity"/>
    <property type="evidence" value="ECO:0007669"/>
    <property type="project" value="UniProtKB-KW"/>
</dbReference>
<protein>
    <recommendedName>
        <fullName evidence="2">Integrase</fullName>
    </recommendedName>
</protein>
<evidence type="ECO:0000256" key="4">
    <source>
        <dbReference type="ARBA" id="ARBA00022801"/>
    </source>
</evidence>
<dbReference type="InterPro" id="IPR010998">
    <property type="entry name" value="Integrase_recombinase_N"/>
</dbReference>
<keyword evidence="7" id="KW-0233">DNA recombination</keyword>
<dbReference type="CDD" id="cd01189">
    <property type="entry name" value="INT_ICEBs1_C_like"/>
    <property type="match status" value="1"/>
</dbReference>
<evidence type="ECO:0000256" key="1">
    <source>
        <dbReference type="ARBA" id="ARBA00008857"/>
    </source>
</evidence>
<evidence type="ECO:0000259" key="10">
    <source>
        <dbReference type="PROSITE" id="PS51898"/>
    </source>
</evidence>
<keyword evidence="4" id="KW-0378">Hydrolase</keyword>
<dbReference type="InterPro" id="IPR050090">
    <property type="entry name" value="Tyrosine_recombinase_XerCD"/>
</dbReference>
<evidence type="ECO:0000256" key="5">
    <source>
        <dbReference type="ARBA" id="ARBA00022908"/>
    </source>
</evidence>
<dbReference type="Pfam" id="PF00589">
    <property type="entry name" value="Phage_integrase"/>
    <property type="match status" value="1"/>
</dbReference>
<dbReference type="GO" id="GO:0044826">
    <property type="term" value="P:viral genome integration into host DNA"/>
    <property type="evidence" value="ECO:0007669"/>
    <property type="project" value="UniProtKB-KW"/>
</dbReference>
<dbReference type="Gene3D" id="1.10.443.10">
    <property type="entry name" value="Intergrase catalytic core"/>
    <property type="match status" value="1"/>
</dbReference>
<keyword evidence="8" id="KW-1179">Viral genome integration</keyword>
<evidence type="ECO:0000259" key="11">
    <source>
        <dbReference type="PROSITE" id="PS51900"/>
    </source>
</evidence>
<evidence type="ECO:0000256" key="8">
    <source>
        <dbReference type="ARBA" id="ARBA00023195"/>
    </source>
</evidence>
<organism evidence="12">
    <name type="scientific">Siphoviridae sp. ctNs77</name>
    <dbReference type="NCBI Taxonomy" id="2825473"/>
    <lineage>
        <taxon>Viruses</taxon>
        <taxon>Duplodnaviria</taxon>
        <taxon>Heunggongvirae</taxon>
        <taxon>Uroviricota</taxon>
        <taxon>Caudoviricetes</taxon>
    </lineage>
</organism>
<dbReference type="EMBL" id="BK015656">
    <property type="protein sequence ID" value="DAE18464.1"/>
    <property type="molecule type" value="Genomic_DNA"/>
</dbReference>